<gene>
    <name evidence="1" type="ORF">G3446_09880</name>
</gene>
<name>A0A6M0K1J9_9GAMM</name>
<evidence type="ECO:0000313" key="1">
    <source>
        <dbReference type="EMBL" id="NEV62195.1"/>
    </source>
</evidence>
<dbReference type="Proteomes" id="UP000483379">
    <property type="component" value="Unassembled WGS sequence"/>
</dbReference>
<protein>
    <submittedName>
        <fullName evidence="1">Uncharacterized protein</fullName>
    </submittedName>
</protein>
<evidence type="ECO:0000313" key="2">
    <source>
        <dbReference type="Proteomes" id="UP000483379"/>
    </source>
</evidence>
<proteinExistence type="predicted"/>
<dbReference type="AlphaFoldDB" id="A0A6M0K1J9"/>
<keyword evidence="2" id="KW-1185">Reference proteome</keyword>
<sequence>MMTIADLSADHTLGTAAMSGVRGGYAFAGDVFGSVFGIVNAPEIDLGTHLLAQEQAVAIDQSNAIGGFNVAAPSQTQNAISGQVSVL</sequence>
<dbReference type="RefSeq" id="WP_164452666.1">
    <property type="nucleotide sequence ID" value="NZ_JAAIJQ010000023.1"/>
</dbReference>
<accession>A0A6M0K1J9</accession>
<organism evidence="1 2">
    <name type="scientific">Thiorhodococcus minor</name>
    <dbReference type="NCBI Taxonomy" id="57489"/>
    <lineage>
        <taxon>Bacteria</taxon>
        <taxon>Pseudomonadati</taxon>
        <taxon>Pseudomonadota</taxon>
        <taxon>Gammaproteobacteria</taxon>
        <taxon>Chromatiales</taxon>
        <taxon>Chromatiaceae</taxon>
        <taxon>Thiorhodococcus</taxon>
    </lineage>
</organism>
<dbReference type="EMBL" id="JAAIJQ010000023">
    <property type="protein sequence ID" value="NEV62195.1"/>
    <property type="molecule type" value="Genomic_DNA"/>
</dbReference>
<comment type="caution">
    <text evidence="1">The sequence shown here is derived from an EMBL/GenBank/DDBJ whole genome shotgun (WGS) entry which is preliminary data.</text>
</comment>
<reference evidence="1 2" key="1">
    <citation type="submission" date="2020-02" db="EMBL/GenBank/DDBJ databases">
        <title>Genome sequences of Thiorhodococcus mannitoliphagus and Thiorhodococcus minor, purple sulfur photosynthetic bacteria in the gammaproteobacterial family, Chromatiaceae.</title>
        <authorList>
            <person name="Aviles F.A."/>
            <person name="Meyer T.E."/>
            <person name="Kyndt J.A."/>
        </authorList>
    </citation>
    <scope>NUCLEOTIDE SEQUENCE [LARGE SCALE GENOMIC DNA]</scope>
    <source>
        <strain evidence="1 2">DSM 11518</strain>
    </source>
</reference>